<accession>A0AAV1G708</accession>
<dbReference type="Proteomes" id="UP001178508">
    <property type="component" value="Chromosome 12"/>
</dbReference>
<name>A0AAV1G708_XYRNO</name>
<reference evidence="2" key="1">
    <citation type="submission" date="2023-08" db="EMBL/GenBank/DDBJ databases">
        <authorList>
            <person name="Alioto T."/>
            <person name="Alioto T."/>
            <person name="Gomez Garrido J."/>
        </authorList>
    </citation>
    <scope>NUCLEOTIDE SEQUENCE</scope>
</reference>
<feature type="chain" id="PRO_5043695964" evidence="1">
    <location>
        <begin position="23"/>
        <end position="251"/>
    </location>
</feature>
<organism evidence="2 3">
    <name type="scientific">Xyrichtys novacula</name>
    <name type="common">Pearly razorfish</name>
    <name type="synonym">Hemipteronotus novacula</name>
    <dbReference type="NCBI Taxonomy" id="13765"/>
    <lineage>
        <taxon>Eukaryota</taxon>
        <taxon>Metazoa</taxon>
        <taxon>Chordata</taxon>
        <taxon>Craniata</taxon>
        <taxon>Vertebrata</taxon>
        <taxon>Euteleostomi</taxon>
        <taxon>Actinopterygii</taxon>
        <taxon>Neopterygii</taxon>
        <taxon>Teleostei</taxon>
        <taxon>Neoteleostei</taxon>
        <taxon>Acanthomorphata</taxon>
        <taxon>Eupercaria</taxon>
        <taxon>Labriformes</taxon>
        <taxon>Labridae</taxon>
        <taxon>Xyrichtys</taxon>
    </lineage>
</organism>
<protein>
    <submittedName>
        <fullName evidence="2">Uncharacterized protein LOC117252620</fullName>
    </submittedName>
</protein>
<dbReference type="EMBL" id="OY660875">
    <property type="protein sequence ID" value="CAJ1068177.1"/>
    <property type="molecule type" value="Genomic_DNA"/>
</dbReference>
<evidence type="ECO:0000256" key="1">
    <source>
        <dbReference type="SAM" id="SignalP"/>
    </source>
</evidence>
<evidence type="ECO:0000313" key="2">
    <source>
        <dbReference type="EMBL" id="CAJ1068177.1"/>
    </source>
</evidence>
<evidence type="ECO:0000313" key="3">
    <source>
        <dbReference type="Proteomes" id="UP001178508"/>
    </source>
</evidence>
<feature type="signal peptide" evidence="1">
    <location>
        <begin position="1"/>
        <end position="22"/>
    </location>
</feature>
<keyword evidence="1" id="KW-0732">Signal</keyword>
<proteinExistence type="predicted"/>
<dbReference type="AlphaFoldDB" id="A0AAV1G708"/>
<keyword evidence="3" id="KW-1185">Reference proteome</keyword>
<sequence length="251" mass="28015">MSRGKELLLSCIVLLNISFIASRPIQVESLREDMKRVGPIYCNLLKAEKDYISCMFGSNPPNYKSNNSVLQGITFPVRDNIEELLDSMCAINVLTFLCLLITQAPCRSVRKGRDAGVVNEMIEMMQEEIQSALKLMNDSGSLLNTPCKSINHSDQVGQGQQSIEAYLASSGCRLKKISPLIQKKISSHLLNISHLAQDTAHWKDQKLCLDCCSLPSFEDDRERHLYVKCELQVLKQRLSAAAADLSTPNPI</sequence>
<gene>
    <name evidence="2" type="ORF">XNOV1_A031516</name>
</gene>